<evidence type="ECO:0000256" key="14">
    <source>
        <dbReference type="ARBA" id="ARBA00022777"/>
    </source>
</evidence>
<dbReference type="InterPro" id="IPR024692">
    <property type="entry name" value="PTS_EI"/>
</dbReference>
<dbReference type="PROSITE" id="PS00370">
    <property type="entry name" value="PEP_ENZYMES_PHOS_SITE"/>
    <property type="match status" value="1"/>
</dbReference>
<keyword evidence="12 17" id="KW-0598">Phosphotransferase system</keyword>
<dbReference type="InterPro" id="IPR008279">
    <property type="entry name" value="PEP-util_enz_mobile_dom"/>
</dbReference>
<dbReference type="GO" id="GO:0009401">
    <property type="term" value="P:phosphoenolpyruvate-dependent sugar phosphotransferase system"/>
    <property type="evidence" value="ECO:0007669"/>
    <property type="project" value="UniProtKB-KW"/>
</dbReference>
<dbReference type="SUPFAM" id="SSF52009">
    <property type="entry name" value="Phosphohistidine domain"/>
    <property type="match status" value="1"/>
</dbReference>
<comment type="similarity">
    <text evidence="5 17">Belongs to the PEP-utilizing enzyme family.</text>
</comment>
<dbReference type="SUPFAM" id="SSF51621">
    <property type="entry name" value="Phosphoenolpyruvate/pyruvate domain"/>
    <property type="match status" value="1"/>
</dbReference>
<evidence type="ECO:0000256" key="16">
    <source>
        <dbReference type="ARBA" id="ARBA00033235"/>
    </source>
</evidence>
<dbReference type="PIRSF" id="PIRSF000732">
    <property type="entry name" value="PTS_enzyme_I"/>
    <property type="match status" value="1"/>
</dbReference>
<dbReference type="GO" id="GO:0016301">
    <property type="term" value="F:kinase activity"/>
    <property type="evidence" value="ECO:0007669"/>
    <property type="project" value="UniProtKB-KW"/>
</dbReference>
<dbReference type="PROSITE" id="PS00742">
    <property type="entry name" value="PEP_ENZYMES_2"/>
    <property type="match status" value="1"/>
</dbReference>
<dbReference type="Gene3D" id="3.20.20.60">
    <property type="entry name" value="Phosphoenolpyruvate-binding domains"/>
    <property type="match status" value="1"/>
</dbReference>
<dbReference type="EMBL" id="SLXQ01000003">
    <property type="protein sequence ID" value="TCP54026.1"/>
    <property type="molecule type" value="Genomic_DNA"/>
</dbReference>
<keyword evidence="8 17" id="KW-0813">Transport</keyword>
<comment type="cofactor">
    <cofactor evidence="2 17 20">
        <name>Mg(2+)</name>
        <dbReference type="ChEBI" id="CHEBI:18420"/>
    </cofactor>
</comment>
<dbReference type="Pfam" id="PF00391">
    <property type="entry name" value="PEP-utilizers"/>
    <property type="match status" value="1"/>
</dbReference>
<keyword evidence="13 17" id="KW-0479">Metal-binding</keyword>
<protein>
    <recommendedName>
        <fullName evidence="7 17">Phosphoenolpyruvate-protein phosphotransferase</fullName>
        <ecNumber evidence="6 17">2.7.3.9</ecNumber>
    </recommendedName>
    <alternativeName>
        <fullName evidence="16 17">Phosphotransferase system, enzyme I</fullName>
    </alternativeName>
</protein>
<evidence type="ECO:0000256" key="11">
    <source>
        <dbReference type="ARBA" id="ARBA00022679"/>
    </source>
</evidence>
<dbReference type="Pfam" id="PF05524">
    <property type="entry name" value="PEP-utilisers_N"/>
    <property type="match status" value="1"/>
</dbReference>
<dbReference type="InterPro" id="IPR008731">
    <property type="entry name" value="PTS_EIN"/>
</dbReference>
<feature type="binding site" evidence="19">
    <location>
        <position position="315"/>
    </location>
    <ligand>
        <name>phosphoenolpyruvate</name>
        <dbReference type="ChEBI" id="CHEBI:58702"/>
    </ligand>
</feature>
<dbReference type="InterPro" id="IPR006318">
    <property type="entry name" value="PTS_EI-like"/>
</dbReference>
<keyword evidence="11 17" id="KW-0808">Transferase</keyword>
<dbReference type="GO" id="GO:0008965">
    <property type="term" value="F:phosphoenolpyruvate-protein phosphotransferase activity"/>
    <property type="evidence" value="ECO:0007669"/>
    <property type="project" value="UniProtKB-EC"/>
</dbReference>
<accession>A0A4V2SUG7</accession>
<dbReference type="PRINTS" id="PR01736">
    <property type="entry name" value="PHPHTRNFRASE"/>
</dbReference>
<dbReference type="AlphaFoldDB" id="A0A4V2SUG7"/>
<evidence type="ECO:0000256" key="7">
    <source>
        <dbReference type="ARBA" id="ARBA00016544"/>
    </source>
</evidence>
<dbReference type="GO" id="GO:0005737">
    <property type="term" value="C:cytoplasm"/>
    <property type="evidence" value="ECO:0007669"/>
    <property type="project" value="UniProtKB-SubCell"/>
</dbReference>
<feature type="domain" description="Phosphotransferase system enzyme I N-terminal" evidence="23">
    <location>
        <begin position="7"/>
        <end position="124"/>
    </location>
</feature>
<evidence type="ECO:0000256" key="13">
    <source>
        <dbReference type="ARBA" id="ARBA00022723"/>
    </source>
</evidence>
<keyword evidence="9 17" id="KW-0963">Cytoplasm</keyword>
<feature type="active site" description="Proton donor" evidence="18">
    <location>
        <position position="475"/>
    </location>
</feature>
<dbReference type="Proteomes" id="UP000294911">
    <property type="component" value="Unassembled WGS sequence"/>
</dbReference>
<comment type="caution">
    <text evidence="24">The sequence shown here is derived from an EMBL/GenBank/DDBJ whole genome shotgun (WGS) entry which is preliminary data.</text>
</comment>
<dbReference type="PANTHER" id="PTHR46244">
    <property type="entry name" value="PHOSPHOENOLPYRUVATE-PROTEIN PHOSPHOTRANSFERASE"/>
    <property type="match status" value="1"/>
</dbReference>
<dbReference type="InterPro" id="IPR050499">
    <property type="entry name" value="PEP-utilizing_PTS_enzyme"/>
</dbReference>
<evidence type="ECO:0000256" key="18">
    <source>
        <dbReference type="PIRSR" id="PIRSR000732-1"/>
    </source>
</evidence>
<evidence type="ECO:0000256" key="15">
    <source>
        <dbReference type="ARBA" id="ARBA00022842"/>
    </source>
</evidence>
<dbReference type="OrthoDB" id="9765468at2"/>
<evidence type="ECO:0000256" key="12">
    <source>
        <dbReference type="ARBA" id="ARBA00022683"/>
    </source>
</evidence>
<dbReference type="InterPro" id="IPR040442">
    <property type="entry name" value="Pyrv_kinase-like_dom_sf"/>
</dbReference>
<evidence type="ECO:0000256" key="2">
    <source>
        <dbReference type="ARBA" id="ARBA00001946"/>
    </source>
</evidence>
<proteinExistence type="inferred from homology"/>
<evidence type="ECO:0000256" key="17">
    <source>
        <dbReference type="PIRNR" id="PIRNR000732"/>
    </source>
</evidence>
<comment type="subcellular location">
    <subcellularLocation>
        <location evidence="4 17">Cytoplasm</location>
    </subcellularLocation>
</comment>
<feature type="binding site" evidence="19">
    <location>
        <position position="279"/>
    </location>
    <ligand>
        <name>phosphoenolpyruvate</name>
        <dbReference type="ChEBI" id="CHEBI:58702"/>
    </ligand>
</feature>
<evidence type="ECO:0000256" key="4">
    <source>
        <dbReference type="ARBA" id="ARBA00004496"/>
    </source>
</evidence>
<feature type="binding site" evidence="19">
    <location>
        <position position="438"/>
    </location>
    <ligand>
        <name>phosphoenolpyruvate</name>
        <dbReference type="ChEBI" id="CHEBI:58702"/>
    </ligand>
</feature>
<feature type="active site" description="Tele-phosphohistidine intermediate" evidence="18">
    <location>
        <position position="187"/>
    </location>
</feature>
<dbReference type="NCBIfam" id="TIGR01417">
    <property type="entry name" value="PTS_I_fam"/>
    <property type="match status" value="1"/>
</dbReference>
<keyword evidence="14 17" id="KW-0418">Kinase</keyword>
<dbReference type="InterPro" id="IPR015813">
    <property type="entry name" value="Pyrv/PenolPyrv_kinase-like_dom"/>
</dbReference>
<dbReference type="RefSeq" id="WP_132876813.1">
    <property type="nucleotide sequence ID" value="NZ_SLXQ01000003.1"/>
</dbReference>
<evidence type="ECO:0000259" key="22">
    <source>
        <dbReference type="Pfam" id="PF02896"/>
    </source>
</evidence>
<evidence type="ECO:0000313" key="25">
    <source>
        <dbReference type="Proteomes" id="UP000294911"/>
    </source>
</evidence>
<evidence type="ECO:0000259" key="23">
    <source>
        <dbReference type="Pfam" id="PF05524"/>
    </source>
</evidence>
<dbReference type="InterPro" id="IPR023151">
    <property type="entry name" value="PEP_util_CS"/>
</dbReference>
<comment type="catalytic activity">
    <reaction evidence="1 17">
        <text>L-histidyl-[protein] + phosphoenolpyruvate = N(pros)-phospho-L-histidyl-[protein] + pyruvate</text>
        <dbReference type="Rhea" id="RHEA:23880"/>
        <dbReference type="Rhea" id="RHEA-COMP:9745"/>
        <dbReference type="Rhea" id="RHEA-COMP:9746"/>
        <dbReference type="ChEBI" id="CHEBI:15361"/>
        <dbReference type="ChEBI" id="CHEBI:29979"/>
        <dbReference type="ChEBI" id="CHEBI:58702"/>
        <dbReference type="ChEBI" id="CHEBI:64837"/>
        <dbReference type="EC" id="2.7.3.9"/>
    </reaction>
</comment>
<evidence type="ECO:0000256" key="3">
    <source>
        <dbReference type="ARBA" id="ARBA00002728"/>
    </source>
</evidence>
<feature type="domain" description="PEP-utilising enzyme C-terminal" evidence="22">
    <location>
        <begin position="251"/>
        <end position="512"/>
    </location>
</feature>
<feature type="domain" description="PEP-utilising enzyme mobile" evidence="21">
    <location>
        <begin position="151"/>
        <end position="222"/>
    </location>
</feature>
<feature type="binding site" evidence="19">
    <location>
        <begin position="427"/>
        <end position="428"/>
    </location>
    <ligand>
        <name>phosphoenolpyruvate</name>
        <dbReference type="ChEBI" id="CHEBI:58702"/>
    </ligand>
</feature>
<dbReference type="Gene3D" id="1.10.274.10">
    <property type="entry name" value="PtsI, HPr-binding domain"/>
    <property type="match status" value="1"/>
</dbReference>
<evidence type="ECO:0000256" key="9">
    <source>
        <dbReference type="ARBA" id="ARBA00022490"/>
    </source>
</evidence>
<name>A0A4V2SUG7_9PSEU</name>
<evidence type="ECO:0000256" key="5">
    <source>
        <dbReference type="ARBA" id="ARBA00007837"/>
    </source>
</evidence>
<organism evidence="24 25">
    <name type="scientific">Tamaricihabitans halophyticus</name>
    <dbReference type="NCBI Taxonomy" id="1262583"/>
    <lineage>
        <taxon>Bacteria</taxon>
        <taxon>Bacillati</taxon>
        <taxon>Actinomycetota</taxon>
        <taxon>Actinomycetes</taxon>
        <taxon>Pseudonocardiales</taxon>
        <taxon>Pseudonocardiaceae</taxon>
        <taxon>Tamaricihabitans</taxon>
    </lineage>
</organism>
<keyword evidence="25" id="KW-1185">Reference proteome</keyword>
<evidence type="ECO:0000256" key="20">
    <source>
        <dbReference type="PIRSR" id="PIRSR000732-3"/>
    </source>
</evidence>
<evidence type="ECO:0000259" key="21">
    <source>
        <dbReference type="Pfam" id="PF00391"/>
    </source>
</evidence>
<evidence type="ECO:0000256" key="6">
    <source>
        <dbReference type="ARBA" id="ARBA00012232"/>
    </source>
</evidence>
<evidence type="ECO:0000256" key="8">
    <source>
        <dbReference type="ARBA" id="ARBA00022448"/>
    </source>
</evidence>
<dbReference type="Gene3D" id="3.50.30.10">
    <property type="entry name" value="Phosphohistidine domain"/>
    <property type="match status" value="1"/>
</dbReference>
<keyword evidence="10 17" id="KW-0762">Sugar transport</keyword>
<evidence type="ECO:0000256" key="1">
    <source>
        <dbReference type="ARBA" id="ARBA00000683"/>
    </source>
</evidence>
<dbReference type="EC" id="2.7.3.9" evidence="6 17"/>
<dbReference type="Pfam" id="PF02896">
    <property type="entry name" value="PEP-utilizers_C"/>
    <property type="match status" value="1"/>
</dbReference>
<dbReference type="InterPro" id="IPR018274">
    <property type="entry name" value="PEP_util_AS"/>
</dbReference>
<dbReference type="InterPro" id="IPR036618">
    <property type="entry name" value="PtsI_HPr-bd_sf"/>
</dbReference>
<gene>
    <name evidence="24" type="ORF">EV191_10366</name>
</gene>
<dbReference type="GO" id="GO:0046872">
    <property type="term" value="F:metal ion binding"/>
    <property type="evidence" value="ECO:0007669"/>
    <property type="project" value="UniProtKB-KW"/>
</dbReference>
<feature type="binding site" evidence="20">
    <location>
        <position position="404"/>
    </location>
    <ligand>
        <name>Mg(2+)</name>
        <dbReference type="ChEBI" id="CHEBI:18420"/>
    </ligand>
</feature>
<sequence length="541" mass="55074">MSERVLHGIGVSPGRAYGPVVPLATGSVAEPGTEPAAEPDAEVARLAPAIDRVVAELERRAEAASGSAAEVLSMTAMMAGDPTLLKHATERVRGAGRGAERAIWEAAEGFAESLKASGGYFAERAADLYDVRNRVVAELRGVPQPGIPTLTEPAVLTAHDLAPADTATLDASKVLALVTAEGGPTSHTAILARSLGIPAVVACAGITEVAAGERLLVDGETGEARTGVAAEDVPNTTQLSTVEFSGALVGTVSLAANVGEPTGARTAGEVGARNVGLLRTEFLFEGRQTAPTEDEQAAAYDEVLSVFPDGRVVIRTLDVGADKPLAFVPLDPSPNPALGVRGLRIALADPELLDVQLAAIARVAAGYSGELWTMAPMVATPEEARWFAERARGHGLRNVGVMIEVPAAALHAERILAEVDFVSIGTNDLAQYTFAADRQSAGVAALNDPWQPALLSLISTVGAAGRTTGKPVGVCGEAAADPLLAAVLVGLGVTSLSMTPRALPAVGAKLSELDEPACARIAAAALAAGTAEGARTAARGA</sequence>
<evidence type="ECO:0000313" key="24">
    <source>
        <dbReference type="EMBL" id="TCP54026.1"/>
    </source>
</evidence>
<dbReference type="SUPFAM" id="SSF47831">
    <property type="entry name" value="Enzyme I of the PEP:sugar phosphotransferase system HPr-binding (sub)domain"/>
    <property type="match status" value="1"/>
</dbReference>
<comment type="function">
    <text evidence="3 17">General (non sugar-specific) component of the phosphoenolpyruvate-dependent sugar phosphotransferase system (sugar PTS). This major carbohydrate active-transport system catalyzes the phosphorylation of incoming sugar substrates concomitantly with their translocation across the cell membrane. Enzyme I transfers the phosphoryl group from phosphoenolpyruvate (PEP) to the phosphoryl carrier protein (HPr).</text>
</comment>
<dbReference type="InterPro" id="IPR036637">
    <property type="entry name" value="Phosphohistidine_dom_sf"/>
</dbReference>
<feature type="binding site" evidence="20">
    <location>
        <position position="428"/>
    </location>
    <ligand>
        <name>Mg(2+)</name>
        <dbReference type="ChEBI" id="CHEBI:18420"/>
    </ligand>
</feature>
<evidence type="ECO:0000256" key="19">
    <source>
        <dbReference type="PIRSR" id="PIRSR000732-2"/>
    </source>
</evidence>
<keyword evidence="15 17" id="KW-0460">Magnesium</keyword>
<reference evidence="24 25" key="1">
    <citation type="submission" date="2019-03" db="EMBL/GenBank/DDBJ databases">
        <title>Genomic Encyclopedia of Type Strains, Phase IV (KMG-IV): sequencing the most valuable type-strain genomes for metagenomic binning, comparative biology and taxonomic classification.</title>
        <authorList>
            <person name="Goeker M."/>
        </authorList>
    </citation>
    <scope>NUCLEOTIDE SEQUENCE [LARGE SCALE GENOMIC DNA]</scope>
    <source>
        <strain evidence="24 25">DSM 45765</strain>
    </source>
</reference>
<keyword evidence="24" id="KW-0670">Pyruvate</keyword>
<dbReference type="InterPro" id="IPR000121">
    <property type="entry name" value="PEP_util_C"/>
</dbReference>
<evidence type="ECO:0000256" key="10">
    <source>
        <dbReference type="ARBA" id="ARBA00022597"/>
    </source>
</evidence>
<dbReference type="PANTHER" id="PTHR46244:SF3">
    <property type="entry name" value="PHOSPHOENOLPYRUVATE-PROTEIN PHOSPHOTRANSFERASE"/>
    <property type="match status" value="1"/>
</dbReference>